<dbReference type="EMBL" id="JANPWB010000016">
    <property type="protein sequence ID" value="KAJ1080393.1"/>
    <property type="molecule type" value="Genomic_DNA"/>
</dbReference>
<dbReference type="GO" id="GO:0005886">
    <property type="term" value="C:plasma membrane"/>
    <property type="evidence" value="ECO:0007669"/>
    <property type="project" value="UniProtKB-SubCell"/>
</dbReference>
<gene>
    <name evidence="12" type="ORF">NDU88_000606</name>
</gene>
<keyword evidence="13" id="KW-1185">Reference proteome</keyword>
<evidence type="ECO:0000313" key="13">
    <source>
        <dbReference type="Proteomes" id="UP001066276"/>
    </source>
</evidence>
<reference evidence="12" key="1">
    <citation type="journal article" date="2022" name="bioRxiv">
        <title>Sequencing and chromosome-scale assembly of the giantPleurodeles waltlgenome.</title>
        <authorList>
            <person name="Brown T."/>
            <person name="Elewa A."/>
            <person name="Iarovenko S."/>
            <person name="Subramanian E."/>
            <person name="Araus A.J."/>
            <person name="Petzold A."/>
            <person name="Susuki M."/>
            <person name="Suzuki K.-i.T."/>
            <person name="Hayashi T."/>
            <person name="Toyoda A."/>
            <person name="Oliveira C."/>
            <person name="Osipova E."/>
            <person name="Leigh N.D."/>
            <person name="Simon A."/>
            <person name="Yun M.H."/>
        </authorList>
    </citation>
    <scope>NUCLEOTIDE SEQUENCE</scope>
    <source>
        <strain evidence="12">20211129_DDA</strain>
        <tissue evidence="12">Liver</tissue>
    </source>
</reference>
<feature type="domain" description="Receptor ligand binding region" evidence="11">
    <location>
        <begin position="106"/>
        <end position="476"/>
    </location>
</feature>
<keyword evidence="2" id="KW-1003">Cell membrane</keyword>
<evidence type="ECO:0000256" key="7">
    <source>
        <dbReference type="ARBA" id="ARBA00023136"/>
    </source>
</evidence>
<evidence type="ECO:0000256" key="6">
    <source>
        <dbReference type="ARBA" id="ARBA00023040"/>
    </source>
</evidence>
<dbReference type="PRINTS" id="PR00592">
    <property type="entry name" value="CASENSINGR"/>
</dbReference>
<comment type="subcellular location">
    <subcellularLocation>
        <location evidence="1">Cell membrane</location>
        <topology evidence="1">Multi-pass membrane protein</topology>
    </subcellularLocation>
</comment>
<evidence type="ECO:0000256" key="10">
    <source>
        <dbReference type="ARBA" id="ARBA00023224"/>
    </source>
</evidence>
<name>A0AAV7KNS9_PLEWA</name>
<dbReference type="PANTHER" id="PTHR24061:SF599">
    <property type="entry name" value="G-PROTEIN COUPLED RECEPTORS FAMILY 3 PROFILE DOMAIN-CONTAINING PROTEIN"/>
    <property type="match status" value="1"/>
</dbReference>
<dbReference type="FunFam" id="3.40.50.2300:FF:000016">
    <property type="entry name" value="Taste 1 receptor member 2"/>
    <property type="match status" value="1"/>
</dbReference>
<dbReference type="InterPro" id="IPR028082">
    <property type="entry name" value="Peripla_BP_I"/>
</dbReference>
<dbReference type="Proteomes" id="UP001066276">
    <property type="component" value="Chromosome 12"/>
</dbReference>
<evidence type="ECO:0000256" key="5">
    <source>
        <dbReference type="ARBA" id="ARBA00022989"/>
    </source>
</evidence>
<evidence type="ECO:0000256" key="1">
    <source>
        <dbReference type="ARBA" id="ARBA00004651"/>
    </source>
</evidence>
<comment type="caution">
    <text evidence="12">The sequence shown here is derived from an EMBL/GenBank/DDBJ whole genome shotgun (WGS) entry which is preliminary data.</text>
</comment>
<evidence type="ECO:0000256" key="8">
    <source>
        <dbReference type="ARBA" id="ARBA00023170"/>
    </source>
</evidence>
<dbReference type="SUPFAM" id="SSF53822">
    <property type="entry name" value="Periplasmic binding protein-like I"/>
    <property type="match status" value="1"/>
</dbReference>
<protein>
    <recommendedName>
        <fullName evidence="11">Receptor ligand binding region domain-containing protein</fullName>
    </recommendedName>
</protein>
<keyword evidence="4" id="KW-0732">Signal</keyword>
<evidence type="ECO:0000256" key="4">
    <source>
        <dbReference type="ARBA" id="ARBA00022729"/>
    </source>
</evidence>
<keyword evidence="8" id="KW-0675">Receptor</keyword>
<accession>A0AAV7KNS9</accession>
<evidence type="ECO:0000313" key="12">
    <source>
        <dbReference type="EMBL" id="KAJ1080393.1"/>
    </source>
</evidence>
<dbReference type="InterPro" id="IPR000068">
    <property type="entry name" value="GPCR_3_Ca_sens_rcpt-rel"/>
</dbReference>
<dbReference type="FunFam" id="3.40.50.2300:FF:000067">
    <property type="entry name" value="Olfactory receptor C family, h1"/>
    <property type="match status" value="1"/>
</dbReference>
<dbReference type="AlphaFoldDB" id="A0AAV7KNS9"/>
<dbReference type="InterPro" id="IPR001828">
    <property type="entry name" value="ANF_lig-bd_rcpt"/>
</dbReference>
<evidence type="ECO:0000256" key="3">
    <source>
        <dbReference type="ARBA" id="ARBA00022692"/>
    </source>
</evidence>
<keyword evidence="3" id="KW-0812">Transmembrane</keyword>
<keyword evidence="5" id="KW-1133">Transmembrane helix</keyword>
<dbReference type="Gene3D" id="3.40.50.2300">
    <property type="match status" value="2"/>
</dbReference>
<dbReference type="PANTHER" id="PTHR24061">
    <property type="entry name" value="CALCIUM-SENSING RECEPTOR-RELATED"/>
    <property type="match status" value="1"/>
</dbReference>
<evidence type="ECO:0000256" key="2">
    <source>
        <dbReference type="ARBA" id="ARBA00022475"/>
    </source>
</evidence>
<keyword evidence="9" id="KW-0325">Glycoprotein</keyword>
<keyword evidence="6" id="KW-0297">G-protein coupled receptor</keyword>
<sequence length="521" mass="58241">MSILFGVDNIASSVYQFPRSQSILEGDLAWIGTASLHASSYHCLVAQSPAPSCHLQRDAASGFSQDGSVRIGGIFPVHDARVYQSITYTSKPAPILCQTFVFDNYQWLQAMVFAIEEVNSNPNLLPNVTLGFLIYDSCRMLQRALEGTLWILSGHHRPILNYECWGTHLPAAIIGDSTSTRSILVARILGLYRFPQISYSASSSLLSDRNQFPSFFRTIPSDDYQSRGLAELVSHFGWTWVGLVATDDDYGQQGLRILQEEFYKHAGCVAFSENIVTSQADKNAFHIVQVIMNSTAKAVVFFATDYDMIPILDELVRQNVTGKIWIASEGWSTSALFSTEKFSKVLAGTIGFENHNGEMMGFQNYQLSLSPLGTPGYMFIREFWAEAFGCNWMDQNSSLNLQDNKKQVCTGTEIQEGLQKNHKYVTSFRFTYNIYTAVYAIALALQDLMSCIPGKGPFHNGSCATIMDFHPWQELLMKVPEANPLELKVTMELLGRQGNSRLYRSLFLNALDPLLSLERAG</sequence>
<dbReference type="GO" id="GO:0004930">
    <property type="term" value="F:G protein-coupled receptor activity"/>
    <property type="evidence" value="ECO:0007669"/>
    <property type="project" value="UniProtKB-KW"/>
</dbReference>
<keyword evidence="10" id="KW-0807">Transducer</keyword>
<keyword evidence="7" id="KW-0472">Membrane</keyword>
<dbReference type="PRINTS" id="PR00248">
    <property type="entry name" value="GPCRMGR"/>
</dbReference>
<dbReference type="Pfam" id="PF01094">
    <property type="entry name" value="ANF_receptor"/>
    <property type="match status" value="1"/>
</dbReference>
<dbReference type="InterPro" id="IPR000337">
    <property type="entry name" value="GPCR_3"/>
</dbReference>
<evidence type="ECO:0000256" key="9">
    <source>
        <dbReference type="ARBA" id="ARBA00023180"/>
    </source>
</evidence>
<proteinExistence type="predicted"/>
<organism evidence="12 13">
    <name type="scientific">Pleurodeles waltl</name>
    <name type="common">Iberian ribbed newt</name>
    <dbReference type="NCBI Taxonomy" id="8319"/>
    <lineage>
        <taxon>Eukaryota</taxon>
        <taxon>Metazoa</taxon>
        <taxon>Chordata</taxon>
        <taxon>Craniata</taxon>
        <taxon>Vertebrata</taxon>
        <taxon>Euteleostomi</taxon>
        <taxon>Amphibia</taxon>
        <taxon>Batrachia</taxon>
        <taxon>Caudata</taxon>
        <taxon>Salamandroidea</taxon>
        <taxon>Salamandridae</taxon>
        <taxon>Pleurodelinae</taxon>
        <taxon>Pleurodeles</taxon>
    </lineage>
</organism>
<evidence type="ECO:0000259" key="11">
    <source>
        <dbReference type="Pfam" id="PF01094"/>
    </source>
</evidence>